<proteinExistence type="predicted"/>
<sequence length="198" mass="21920">MTGFARWWTETAAALSDVLGLGWILLILLALAAAVALLWTHWSRLRVPRLRLRFRRRRRRPAAEPEKNVDPVLDEAEPDALPDLPAATFLSRADRFAAQGQWAEAVRERLRAVVRLLVDRRVIDHHPGWTVTELASAAGRNAPATDEPLTAAGTIFSDIWYGEKPATEDDDTSMKRLASEVDRAVAGGRVPASRRGGS</sequence>
<gene>
    <name evidence="3" type="ORF">SAMN05421812_102376</name>
</gene>
<evidence type="ECO:0000313" key="4">
    <source>
        <dbReference type="Proteomes" id="UP000198362"/>
    </source>
</evidence>
<name>A0A239IFP7_9ACTN</name>
<dbReference type="Pfam" id="PF13559">
    <property type="entry name" value="DUF4129"/>
    <property type="match status" value="1"/>
</dbReference>
<dbReference type="EMBL" id="FZPH01000002">
    <property type="protein sequence ID" value="SNS92381.1"/>
    <property type="molecule type" value="Genomic_DNA"/>
</dbReference>
<dbReference type="Proteomes" id="UP000198362">
    <property type="component" value="Unassembled WGS sequence"/>
</dbReference>
<keyword evidence="1" id="KW-0472">Membrane</keyword>
<protein>
    <recommendedName>
        <fullName evidence="2">Protein-glutamine gamma-glutamyltransferase-like C-terminal domain-containing protein</fullName>
    </recommendedName>
</protein>
<accession>A0A239IFP7</accession>
<feature type="domain" description="Protein-glutamine gamma-glutamyltransferase-like C-terminal" evidence="2">
    <location>
        <begin position="110"/>
        <end position="177"/>
    </location>
</feature>
<dbReference type="InterPro" id="IPR025403">
    <property type="entry name" value="TgpA-like_C"/>
</dbReference>
<dbReference type="RefSeq" id="WP_089245384.1">
    <property type="nucleotide sequence ID" value="NZ_FZPH01000002.1"/>
</dbReference>
<keyword evidence="1" id="KW-0812">Transmembrane</keyword>
<evidence type="ECO:0000256" key="1">
    <source>
        <dbReference type="SAM" id="Phobius"/>
    </source>
</evidence>
<evidence type="ECO:0000313" key="3">
    <source>
        <dbReference type="EMBL" id="SNS92381.1"/>
    </source>
</evidence>
<keyword evidence="1" id="KW-1133">Transmembrane helix</keyword>
<organism evidence="3 4">
    <name type="scientific">Asanoa hainanensis</name>
    <dbReference type="NCBI Taxonomy" id="560556"/>
    <lineage>
        <taxon>Bacteria</taxon>
        <taxon>Bacillati</taxon>
        <taxon>Actinomycetota</taxon>
        <taxon>Actinomycetes</taxon>
        <taxon>Micromonosporales</taxon>
        <taxon>Micromonosporaceae</taxon>
        <taxon>Asanoa</taxon>
    </lineage>
</organism>
<dbReference type="AlphaFoldDB" id="A0A239IFP7"/>
<dbReference type="OrthoDB" id="3389322at2"/>
<evidence type="ECO:0000259" key="2">
    <source>
        <dbReference type="Pfam" id="PF13559"/>
    </source>
</evidence>
<keyword evidence="4" id="KW-1185">Reference proteome</keyword>
<reference evidence="3 4" key="1">
    <citation type="submission" date="2017-06" db="EMBL/GenBank/DDBJ databases">
        <authorList>
            <person name="Kim H.J."/>
            <person name="Triplett B.A."/>
        </authorList>
    </citation>
    <scope>NUCLEOTIDE SEQUENCE [LARGE SCALE GENOMIC DNA]</scope>
    <source>
        <strain evidence="3 4">CGMCC 4.5593</strain>
    </source>
</reference>
<feature type="transmembrane region" description="Helical" evidence="1">
    <location>
        <begin position="20"/>
        <end position="42"/>
    </location>
</feature>